<reference evidence="3 4" key="1">
    <citation type="submission" date="2020-10" db="EMBL/GenBank/DDBJ databases">
        <authorList>
            <person name="Castelo-Branco R."/>
            <person name="Eusebio N."/>
            <person name="Adriana R."/>
            <person name="Vieira A."/>
            <person name="Brugerolle De Fraissinette N."/>
            <person name="Rezende De Castro R."/>
            <person name="Schneider M.P."/>
            <person name="Vasconcelos V."/>
            <person name="Leao P.N."/>
        </authorList>
    </citation>
    <scope>NUCLEOTIDE SEQUENCE [LARGE SCALE GENOMIC DNA]</scope>
    <source>
        <strain evidence="3 4">LEGE 06226</strain>
    </source>
</reference>
<dbReference type="Pfam" id="PF26355">
    <property type="entry name" value="HTH_VMAP-M9"/>
    <property type="match status" value="1"/>
</dbReference>
<sequence length="461" mass="53817">MDLENVLKLADDLIFAGTGKHLNDLQETILRGTWDDEDYKEIAKTVNRSEDRVREVGMELWQLLSQQLGEKVSKSNLRSAMERQKPSIVSHLEQHHNHNSNVTFCGETVHLSTSQNSNLSTDPVFNYQQAPTLHHELSEMPELGVFYNRTSELETLKTWILQEHCRLITMTGISGIGKTQLAVKLLPEIKYDFEYILWYNLDNYSTFTEFQTELFQLFEQQTQQESTAKNGNRLKLIKSLQNHRCLIVIDNLHHLFCSGELAGQYQPQHQDFCSLFKKIQELTHQSCFLLMGWEQPRELAEIKRSNSRFKMITIQGLETTTVENLIREQGLKYPEKLSRIIHQYQGNPLWLNIIANSLLEVEDLLEEVIENNTIFLPQSLKDNLQQQLNRLSPLEKQVMLELVQDDELLNLAQLLQRRQIHSSDLLNVLQSLFRRCWLEKQEHFYCLPAVIRQYIASLNPS</sequence>
<dbReference type="InterPro" id="IPR027417">
    <property type="entry name" value="P-loop_NTPase"/>
</dbReference>
<evidence type="ECO:0000259" key="1">
    <source>
        <dbReference type="Pfam" id="PF00931"/>
    </source>
</evidence>
<keyword evidence="4" id="KW-1185">Reference proteome</keyword>
<feature type="domain" description="NB-ARC" evidence="1">
    <location>
        <begin position="151"/>
        <end position="251"/>
    </location>
</feature>
<evidence type="ECO:0000259" key="2">
    <source>
        <dbReference type="Pfam" id="PF26355"/>
    </source>
</evidence>
<dbReference type="InterPro" id="IPR058651">
    <property type="entry name" value="HTH_VMAP-M9"/>
</dbReference>
<name>A0ABR9U9J9_9CYAN</name>
<dbReference type="PANTHER" id="PTHR34301:SF8">
    <property type="entry name" value="ATPASE DOMAIN-CONTAINING PROTEIN"/>
    <property type="match status" value="1"/>
</dbReference>
<keyword evidence="3" id="KW-0067">ATP-binding</keyword>
<proteinExistence type="predicted"/>
<protein>
    <submittedName>
        <fullName evidence="3">ATP-binding protein</fullName>
    </submittedName>
</protein>
<dbReference type="InterPro" id="IPR002182">
    <property type="entry name" value="NB-ARC"/>
</dbReference>
<gene>
    <name evidence="3" type="ORF">IQ236_06570</name>
</gene>
<keyword evidence="3" id="KW-0547">Nucleotide-binding</keyword>
<dbReference type="EMBL" id="JADEWU010000009">
    <property type="protein sequence ID" value="MBE9142886.1"/>
    <property type="molecule type" value="Genomic_DNA"/>
</dbReference>
<organism evidence="3 4">
    <name type="scientific">Planktothrix mougeotii LEGE 06226</name>
    <dbReference type="NCBI Taxonomy" id="1828728"/>
    <lineage>
        <taxon>Bacteria</taxon>
        <taxon>Bacillati</taxon>
        <taxon>Cyanobacteriota</taxon>
        <taxon>Cyanophyceae</taxon>
        <taxon>Oscillatoriophycideae</taxon>
        <taxon>Oscillatoriales</taxon>
        <taxon>Microcoleaceae</taxon>
        <taxon>Planktothrix</taxon>
    </lineage>
</organism>
<dbReference type="GO" id="GO:0005524">
    <property type="term" value="F:ATP binding"/>
    <property type="evidence" value="ECO:0007669"/>
    <property type="project" value="UniProtKB-KW"/>
</dbReference>
<dbReference type="Proteomes" id="UP000640725">
    <property type="component" value="Unassembled WGS sequence"/>
</dbReference>
<evidence type="ECO:0000313" key="3">
    <source>
        <dbReference type="EMBL" id="MBE9142886.1"/>
    </source>
</evidence>
<dbReference type="Pfam" id="PF00931">
    <property type="entry name" value="NB-ARC"/>
    <property type="match status" value="1"/>
</dbReference>
<feature type="domain" description="vWA-MoxR associated protein N-terminal HTH" evidence="2">
    <location>
        <begin position="1"/>
        <end position="84"/>
    </location>
</feature>
<dbReference type="PRINTS" id="PR00364">
    <property type="entry name" value="DISEASERSIST"/>
</dbReference>
<dbReference type="Gene3D" id="3.40.50.300">
    <property type="entry name" value="P-loop containing nucleotide triphosphate hydrolases"/>
    <property type="match status" value="1"/>
</dbReference>
<comment type="caution">
    <text evidence="3">The sequence shown here is derived from an EMBL/GenBank/DDBJ whole genome shotgun (WGS) entry which is preliminary data.</text>
</comment>
<dbReference type="PANTHER" id="PTHR34301">
    <property type="entry name" value="DNA-BINDING PROTEIN-RELATED"/>
    <property type="match status" value="1"/>
</dbReference>
<accession>A0ABR9U9J9</accession>
<evidence type="ECO:0000313" key="4">
    <source>
        <dbReference type="Proteomes" id="UP000640725"/>
    </source>
</evidence>
<dbReference type="SUPFAM" id="SSF52540">
    <property type="entry name" value="P-loop containing nucleoside triphosphate hydrolases"/>
    <property type="match status" value="1"/>
</dbReference>
<dbReference type="RefSeq" id="WP_193868511.1">
    <property type="nucleotide sequence ID" value="NZ_JADEWU010000009.1"/>
</dbReference>